<evidence type="ECO:0000313" key="8">
    <source>
        <dbReference type="EMBL" id="OAN15607.1"/>
    </source>
</evidence>
<keyword evidence="9" id="KW-1185">Reference proteome</keyword>
<evidence type="ECO:0000256" key="4">
    <source>
        <dbReference type="ARBA" id="ARBA00022989"/>
    </source>
</evidence>
<protein>
    <recommendedName>
        <fullName evidence="7">Cardiolipin synthase N-terminal domain-containing protein</fullName>
    </recommendedName>
</protein>
<evidence type="ECO:0000256" key="5">
    <source>
        <dbReference type="ARBA" id="ARBA00023136"/>
    </source>
</evidence>
<comment type="caution">
    <text evidence="8">The sequence shown here is derived from an EMBL/GenBank/DDBJ whole genome shotgun (WGS) entry which is preliminary data.</text>
</comment>
<dbReference type="Proteomes" id="UP000078447">
    <property type="component" value="Unassembled WGS sequence"/>
</dbReference>
<name>A0ABX2VBK9_9BACL</name>
<accession>A0ABX2VBK9</accession>
<keyword evidence="5 6" id="KW-0472">Membrane</keyword>
<evidence type="ECO:0000256" key="6">
    <source>
        <dbReference type="SAM" id="Phobius"/>
    </source>
</evidence>
<evidence type="ECO:0000259" key="7">
    <source>
        <dbReference type="Pfam" id="PF13396"/>
    </source>
</evidence>
<evidence type="ECO:0000313" key="9">
    <source>
        <dbReference type="Proteomes" id="UP000078447"/>
    </source>
</evidence>
<feature type="transmembrane region" description="Helical" evidence="6">
    <location>
        <begin position="38"/>
        <end position="59"/>
    </location>
</feature>
<dbReference type="InterPro" id="IPR027379">
    <property type="entry name" value="CLS_N"/>
</dbReference>
<comment type="subcellular location">
    <subcellularLocation>
        <location evidence="1">Cell membrane</location>
        <topology evidence="1">Multi-pass membrane protein</topology>
    </subcellularLocation>
</comment>
<keyword evidence="3 6" id="KW-0812">Transmembrane</keyword>
<dbReference type="RefSeq" id="WP_035414158.1">
    <property type="nucleotide sequence ID" value="NZ_LVVL01000001.1"/>
</dbReference>
<keyword evidence="4 6" id="KW-1133">Transmembrane helix</keyword>
<feature type="transmembrane region" description="Helical" evidence="6">
    <location>
        <begin position="7"/>
        <end position="26"/>
    </location>
</feature>
<organism evidence="8 9">
    <name type="scientific">Exiguobacterium undae</name>
    <dbReference type="NCBI Taxonomy" id="169177"/>
    <lineage>
        <taxon>Bacteria</taxon>
        <taxon>Bacillati</taxon>
        <taxon>Bacillota</taxon>
        <taxon>Bacilli</taxon>
        <taxon>Bacillales</taxon>
        <taxon>Bacillales Family XII. Incertae Sedis</taxon>
        <taxon>Exiguobacterium</taxon>
    </lineage>
</organism>
<gene>
    <name evidence="8" type="ORF">A3783_06625</name>
</gene>
<proteinExistence type="predicted"/>
<feature type="domain" description="Cardiolipin synthase N-terminal" evidence="7">
    <location>
        <begin position="20"/>
        <end position="61"/>
    </location>
</feature>
<keyword evidence="2" id="KW-1003">Cell membrane</keyword>
<dbReference type="EMBL" id="LVVL01000001">
    <property type="protein sequence ID" value="OAN15607.1"/>
    <property type="molecule type" value="Genomic_DNA"/>
</dbReference>
<sequence>MRLKEKPYVKAVVYTLEFLLLVASYIDLWKRPRTRGPKWLWGILIFLVNYLGPVVYLVWGRHPAAPSESSMRD</sequence>
<reference evidence="8 9" key="1">
    <citation type="submission" date="2016-03" db="EMBL/GenBank/DDBJ databases">
        <authorList>
            <person name="Cho S.-Y."/>
            <person name="Lim S."/>
            <person name="Kim H."/>
            <person name="Soh E.H."/>
            <person name="Moon J.S."/>
        </authorList>
    </citation>
    <scope>NUCLEOTIDE SEQUENCE [LARGE SCALE GENOMIC DNA]</scope>
    <source>
        <strain evidence="8 9">KCTC 3810</strain>
    </source>
</reference>
<evidence type="ECO:0000256" key="1">
    <source>
        <dbReference type="ARBA" id="ARBA00004651"/>
    </source>
</evidence>
<evidence type="ECO:0000256" key="3">
    <source>
        <dbReference type="ARBA" id="ARBA00022692"/>
    </source>
</evidence>
<dbReference type="Pfam" id="PF13396">
    <property type="entry name" value="PLDc_N"/>
    <property type="match status" value="1"/>
</dbReference>
<evidence type="ECO:0000256" key="2">
    <source>
        <dbReference type="ARBA" id="ARBA00022475"/>
    </source>
</evidence>